<evidence type="ECO:0000313" key="2">
    <source>
        <dbReference type="Proteomes" id="UP000318704"/>
    </source>
</evidence>
<proteinExistence type="predicted"/>
<gene>
    <name evidence="1" type="ORF">V144x_14450</name>
</gene>
<dbReference type="EMBL" id="CP037920">
    <property type="protein sequence ID" value="QDT95993.1"/>
    <property type="molecule type" value="Genomic_DNA"/>
</dbReference>
<evidence type="ECO:0000313" key="1">
    <source>
        <dbReference type="EMBL" id="QDT95993.1"/>
    </source>
</evidence>
<name>A0A517VSL1_9PLAN</name>
<sequence length="186" mass="21756">MAIIFELYVDCNTPEELAAMKTHFSGFTLELMTGKKTEWEFDCSPDIWAGTYDLHAFGLWSSDLSRSGVRSLVDAIECTEAGIRLYKHLCDGPAFQFARVAWEADLICRPELEKYLEPLESSSEKRFCVECVLSETLYEKLGKPKNMDEFKPDYYWTGYRGEEYRPLWSSDQRQLWDLYRECFPKS</sequence>
<reference evidence="1 2" key="1">
    <citation type="submission" date="2019-03" db="EMBL/GenBank/DDBJ databases">
        <title>Deep-cultivation of Planctomycetes and their phenomic and genomic characterization uncovers novel biology.</title>
        <authorList>
            <person name="Wiegand S."/>
            <person name="Jogler M."/>
            <person name="Boedeker C."/>
            <person name="Pinto D."/>
            <person name="Vollmers J."/>
            <person name="Rivas-Marin E."/>
            <person name="Kohn T."/>
            <person name="Peeters S.H."/>
            <person name="Heuer A."/>
            <person name="Rast P."/>
            <person name="Oberbeckmann S."/>
            <person name="Bunk B."/>
            <person name="Jeske O."/>
            <person name="Meyerdierks A."/>
            <person name="Storesund J.E."/>
            <person name="Kallscheuer N."/>
            <person name="Luecker S."/>
            <person name="Lage O.M."/>
            <person name="Pohl T."/>
            <person name="Merkel B.J."/>
            <person name="Hornburger P."/>
            <person name="Mueller R.-W."/>
            <person name="Bruemmer F."/>
            <person name="Labrenz M."/>
            <person name="Spormann A.M."/>
            <person name="Op den Camp H."/>
            <person name="Overmann J."/>
            <person name="Amann R."/>
            <person name="Jetten M.S.M."/>
            <person name="Mascher T."/>
            <person name="Medema M.H."/>
            <person name="Devos D.P."/>
            <person name="Kaster A.-K."/>
            <person name="Ovreas L."/>
            <person name="Rohde M."/>
            <person name="Galperin M.Y."/>
            <person name="Jogler C."/>
        </authorList>
    </citation>
    <scope>NUCLEOTIDE SEQUENCE [LARGE SCALE GENOMIC DNA]</scope>
    <source>
        <strain evidence="1 2">V144</strain>
    </source>
</reference>
<dbReference type="RefSeq" id="WP_144983381.1">
    <property type="nucleotide sequence ID" value="NZ_CP037920.1"/>
</dbReference>
<accession>A0A517VSL1</accession>
<dbReference type="KEGG" id="gaw:V144x_14450"/>
<organism evidence="1 2">
    <name type="scientific">Gimesia aquarii</name>
    <dbReference type="NCBI Taxonomy" id="2527964"/>
    <lineage>
        <taxon>Bacteria</taxon>
        <taxon>Pseudomonadati</taxon>
        <taxon>Planctomycetota</taxon>
        <taxon>Planctomycetia</taxon>
        <taxon>Planctomycetales</taxon>
        <taxon>Planctomycetaceae</taxon>
        <taxon>Gimesia</taxon>
    </lineage>
</organism>
<protein>
    <submittedName>
        <fullName evidence="1">Uncharacterized protein</fullName>
    </submittedName>
</protein>
<dbReference type="AlphaFoldDB" id="A0A517VSL1"/>
<dbReference type="Proteomes" id="UP000318704">
    <property type="component" value="Chromosome"/>
</dbReference>